<dbReference type="Proteomes" id="UP001174136">
    <property type="component" value="Unassembled WGS sequence"/>
</dbReference>
<feature type="compositionally biased region" description="Basic and acidic residues" evidence="1">
    <location>
        <begin position="500"/>
        <end position="518"/>
    </location>
</feature>
<accession>A0AA47P8V8</accession>
<evidence type="ECO:0000256" key="1">
    <source>
        <dbReference type="SAM" id="MobiDB-lite"/>
    </source>
</evidence>
<gene>
    <name evidence="2" type="primary">YTX2_24</name>
    <name evidence="2" type="ORF">N1851_002223</name>
</gene>
<keyword evidence="3" id="KW-1185">Reference proteome</keyword>
<protein>
    <submittedName>
        <fullName evidence="2">Transposon TX1 uncharacterized protein</fullName>
    </submittedName>
</protein>
<dbReference type="EMBL" id="JAOPHQ010000287">
    <property type="protein sequence ID" value="KAK0155421.1"/>
    <property type="molecule type" value="Genomic_DNA"/>
</dbReference>
<evidence type="ECO:0000313" key="2">
    <source>
        <dbReference type="EMBL" id="KAK0155421.1"/>
    </source>
</evidence>
<evidence type="ECO:0000313" key="3">
    <source>
        <dbReference type="Proteomes" id="UP001174136"/>
    </source>
</evidence>
<feature type="region of interest" description="Disordered" evidence="1">
    <location>
        <begin position="483"/>
        <end position="535"/>
    </location>
</feature>
<organism evidence="2 3">
    <name type="scientific">Merluccius polli</name>
    <name type="common">Benguela hake</name>
    <name type="synonym">Merluccius cadenati</name>
    <dbReference type="NCBI Taxonomy" id="89951"/>
    <lineage>
        <taxon>Eukaryota</taxon>
        <taxon>Metazoa</taxon>
        <taxon>Chordata</taxon>
        <taxon>Craniata</taxon>
        <taxon>Vertebrata</taxon>
        <taxon>Euteleostomi</taxon>
        <taxon>Actinopterygii</taxon>
        <taxon>Neopterygii</taxon>
        <taxon>Teleostei</taxon>
        <taxon>Neoteleostei</taxon>
        <taxon>Acanthomorphata</taxon>
        <taxon>Zeiogadaria</taxon>
        <taxon>Gadariae</taxon>
        <taxon>Gadiformes</taxon>
        <taxon>Gadoidei</taxon>
        <taxon>Merlucciidae</taxon>
        <taxon>Merluccius</taxon>
    </lineage>
</organism>
<sequence length="535" mass="59896">MKVLGVFLGNESFQKKNWEGLAEKVSARLSRWKWVQPQLSYRGRTLVANNLVASMLWHRVTVLVPPDILITEIQKRLVDFFWGGYHWVRSAVLFLPVSEGGQGLIDLRSRITAFRLQTVQHFLYGTKKPWTDTASLLLRGVRNLAYDKHLFLLELDGVDISQTSVFYQSVLRAWRTVLKVRRDFSHFYGTVGEEPLFHNPAIRSRILSSGSVQRILTGLTKLAGLRSAGQWKTAASLCQDTGFKSLRLMDKLVEEVVSRLPGYFRRALGAELEEDNLLRFPELSIRAAVEEQDEADGFLLSFRTPGLLNLSATSKKSLYAVSVKVLNRAMLAGVRESRWLDVLAPGSSPRGSWRSLYKPPIEKRCADLQWRVVHGAVATNRHVAHIDHRAGIACWTREDRTWTHGLPTEPELGPGDAIVPVGLEFSVEECGLAAGEVVGCDSIKALSRMNSDDALERELSLHGQLVSAIKMMLWGGVVHQPQGGAVERARESRASSVLDPGERRPEHTGRRPEPELGPRRRQCQCGKVDATGFGR</sequence>
<comment type="caution">
    <text evidence="2">The sequence shown here is derived from an EMBL/GenBank/DDBJ whole genome shotgun (WGS) entry which is preliminary data.</text>
</comment>
<proteinExistence type="predicted"/>
<dbReference type="AlphaFoldDB" id="A0AA47P8V8"/>
<name>A0AA47P8V8_MERPO</name>
<reference evidence="2" key="1">
    <citation type="journal article" date="2023" name="Front. Mar. Sci.">
        <title>A new Merluccius polli reference genome to investigate the effects of global change in West African waters.</title>
        <authorList>
            <person name="Mateo J.L."/>
            <person name="Blanco-Fernandez C."/>
            <person name="Garcia-Vazquez E."/>
            <person name="Machado-Schiaffino G."/>
        </authorList>
    </citation>
    <scope>NUCLEOTIDE SEQUENCE</scope>
    <source>
        <strain evidence="2">C29</strain>
        <tissue evidence="2">Fin</tissue>
    </source>
</reference>